<evidence type="ECO:0000256" key="6">
    <source>
        <dbReference type="ARBA" id="ARBA00023136"/>
    </source>
</evidence>
<evidence type="ECO:0000256" key="2">
    <source>
        <dbReference type="ARBA" id="ARBA00022448"/>
    </source>
</evidence>
<evidence type="ECO:0000256" key="1">
    <source>
        <dbReference type="ARBA" id="ARBA00004651"/>
    </source>
</evidence>
<dbReference type="PRINTS" id="PR01036">
    <property type="entry name" value="TCRTETB"/>
</dbReference>
<feature type="domain" description="Major facilitator superfamily (MFS) profile" evidence="8">
    <location>
        <begin position="10"/>
        <end position="451"/>
    </location>
</feature>
<feature type="transmembrane region" description="Helical" evidence="7">
    <location>
        <begin position="427"/>
        <end position="449"/>
    </location>
</feature>
<name>A0A1T0B269_9PAST</name>
<evidence type="ECO:0000256" key="4">
    <source>
        <dbReference type="ARBA" id="ARBA00022692"/>
    </source>
</evidence>
<gene>
    <name evidence="9" type="ORF">B0188_05875</name>
</gene>
<dbReference type="NCBIfam" id="TIGR00711">
    <property type="entry name" value="efflux_EmrB"/>
    <property type="match status" value="1"/>
</dbReference>
<feature type="transmembrane region" description="Helical" evidence="7">
    <location>
        <begin position="49"/>
        <end position="68"/>
    </location>
</feature>
<evidence type="ECO:0000256" key="7">
    <source>
        <dbReference type="SAM" id="Phobius"/>
    </source>
</evidence>
<comment type="subcellular location">
    <subcellularLocation>
        <location evidence="1">Cell membrane</location>
        <topology evidence="1">Multi-pass membrane protein</topology>
    </subcellularLocation>
</comment>
<feature type="transmembrane region" description="Helical" evidence="7">
    <location>
        <begin position="132"/>
        <end position="156"/>
    </location>
</feature>
<accession>A0A1T0B269</accession>
<keyword evidence="3" id="KW-1003">Cell membrane</keyword>
<dbReference type="OrthoDB" id="9812221at2"/>
<dbReference type="Proteomes" id="UP000190023">
    <property type="component" value="Unassembled WGS sequence"/>
</dbReference>
<keyword evidence="4 7" id="KW-0812">Transmembrane</keyword>
<dbReference type="CDD" id="cd17503">
    <property type="entry name" value="MFS_LmrB_MDR_like"/>
    <property type="match status" value="1"/>
</dbReference>
<evidence type="ECO:0000256" key="5">
    <source>
        <dbReference type="ARBA" id="ARBA00022989"/>
    </source>
</evidence>
<dbReference type="STRING" id="123822.B0188_05875"/>
<evidence type="ECO:0000313" key="10">
    <source>
        <dbReference type="Proteomes" id="UP000190023"/>
    </source>
</evidence>
<dbReference type="PANTHER" id="PTHR42718:SF46">
    <property type="entry name" value="BLR6921 PROTEIN"/>
    <property type="match status" value="1"/>
</dbReference>
<dbReference type="EMBL" id="MUYB01000022">
    <property type="protein sequence ID" value="OOS03841.1"/>
    <property type="molecule type" value="Genomic_DNA"/>
</dbReference>
<dbReference type="SUPFAM" id="SSF103473">
    <property type="entry name" value="MFS general substrate transporter"/>
    <property type="match status" value="1"/>
</dbReference>
<reference evidence="9 10" key="1">
    <citation type="submission" date="2017-02" db="EMBL/GenBank/DDBJ databases">
        <title>Draft genome sequence of Haemophilus felis CCUG 31170 type strain.</title>
        <authorList>
            <person name="Engstrom-Jakobsson H."/>
            <person name="Salva-Serra F."/>
            <person name="Thorell K."/>
            <person name="Gonzales-Siles L."/>
            <person name="Karlsson R."/>
            <person name="Boulund F."/>
            <person name="Engstrand L."/>
            <person name="Kristiansson E."/>
            <person name="Moore E."/>
        </authorList>
    </citation>
    <scope>NUCLEOTIDE SEQUENCE [LARGE SCALE GENOMIC DNA]</scope>
    <source>
        <strain evidence="9 10">CCUG 31170</strain>
    </source>
</reference>
<dbReference type="GO" id="GO:0005886">
    <property type="term" value="C:plasma membrane"/>
    <property type="evidence" value="ECO:0007669"/>
    <property type="project" value="UniProtKB-SubCell"/>
</dbReference>
<keyword evidence="6 7" id="KW-0472">Membrane</keyword>
<keyword evidence="10" id="KW-1185">Reference proteome</keyword>
<feature type="transmembrane region" description="Helical" evidence="7">
    <location>
        <begin position="101"/>
        <end position="120"/>
    </location>
</feature>
<sequence length="458" mass="49889">MTDSKQYRGLAWMAALALFMQTLDATILNTALPKISESLNESPLEMQLAVISYALTVALFIPLSGWLADKYGTLVIFRSSIIIFVLGSIACAMSQTLNFLIFARVVQGIGGALMMPVARLSILRSVPKKHLLYVWNLMAMAGLLGPILGPILGGWFVTYATWHWIFLINIPIGLLGVAVAGLYMPNVAMPVQALDWKGFFLFSAGLVGVTLGLDLIADQQSKALFALSILLLGFIFLFLYSIYAKRVERPLLPFNLFNIRTFRIGIFANLLIRLCGSGVPFLLPIMLQISFEYSAEMTGWLLAPIALSSVLIKPCVSKVLHGIGYKLTLILTAIVLTLSIALMGALTPQTSIWALVSVLGLYGACMSIIFTATNTLTISELSQEQASAGSTTLSVVQQMGIGVGIATASVILGGFRTQLSHQQLQDAFSYTYFSVALFGLLLVWILFYMKKQDGENLK</sequence>
<keyword evidence="5 7" id="KW-1133">Transmembrane helix</keyword>
<dbReference type="Pfam" id="PF07690">
    <property type="entry name" value="MFS_1"/>
    <property type="match status" value="1"/>
</dbReference>
<dbReference type="InterPro" id="IPR020846">
    <property type="entry name" value="MFS_dom"/>
</dbReference>
<evidence type="ECO:0000259" key="8">
    <source>
        <dbReference type="PROSITE" id="PS50850"/>
    </source>
</evidence>
<dbReference type="InterPro" id="IPR004638">
    <property type="entry name" value="EmrB-like"/>
</dbReference>
<organism evidence="9 10">
    <name type="scientific">[Haemophilus] felis</name>
    <dbReference type="NCBI Taxonomy" id="123822"/>
    <lineage>
        <taxon>Bacteria</taxon>
        <taxon>Pseudomonadati</taxon>
        <taxon>Pseudomonadota</taxon>
        <taxon>Gammaproteobacteria</taxon>
        <taxon>Pasteurellales</taxon>
        <taxon>Pasteurellaceae</taxon>
    </lineage>
</organism>
<feature type="transmembrane region" description="Helical" evidence="7">
    <location>
        <begin position="196"/>
        <end position="217"/>
    </location>
</feature>
<dbReference type="InterPro" id="IPR036259">
    <property type="entry name" value="MFS_trans_sf"/>
</dbReference>
<dbReference type="AlphaFoldDB" id="A0A1T0B269"/>
<dbReference type="PROSITE" id="PS50850">
    <property type="entry name" value="MFS"/>
    <property type="match status" value="1"/>
</dbReference>
<feature type="transmembrane region" description="Helical" evidence="7">
    <location>
        <begin position="162"/>
        <end position="184"/>
    </location>
</feature>
<evidence type="ECO:0000256" key="3">
    <source>
        <dbReference type="ARBA" id="ARBA00022475"/>
    </source>
</evidence>
<feature type="transmembrane region" description="Helical" evidence="7">
    <location>
        <begin position="328"/>
        <end position="346"/>
    </location>
</feature>
<keyword evidence="2" id="KW-0813">Transport</keyword>
<dbReference type="InterPro" id="IPR011701">
    <property type="entry name" value="MFS"/>
</dbReference>
<comment type="caution">
    <text evidence="9">The sequence shown here is derived from an EMBL/GenBank/DDBJ whole genome shotgun (WGS) entry which is preliminary data.</text>
</comment>
<dbReference type="GO" id="GO:0022857">
    <property type="term" value="F:transmembrane transporter activity"/>
    <property type="evidence" value="ECO:0007669"/>
    <property type="project" value="InterPro"/>
</dbReference>
<feature type="transmembrane region" description="Helical" evidence="7">
    <location>
        <begin position="264"/>
        <end position="291"/>
    </location>
</feature>
<proteinExistence type="predicted"/>
<feature type="transmembrane region" description="Helical" evidence="7">
    <location>
        <begin position="352"/>
        <end position="372"/>
    </location>
</feature>
<feature type="transmembrane region" description="Helical" evidence="7">
    <location>
        <begin position="75"/>
        <end position="95"/>
    </location>
</feature>
<dbReference type="Gene3D" id="1.20.1250.20">
    <property type="entry name" value="MFS general substrate transporter like domains"/>
    <property type="match status" value="1"/>
</dbReference>
<feature type="transmembrane region" description="Helical" evidence="7">
    <location>
        <begin position="393"/>
        <end position="415"/>
    </location>
</feature>
<evidence type="ECO:0000313" key="9">
    <source>
        <dbReference type="EMBL" id="OOS03841.1"/>
    </source>
</evidence>
<feature type="transmembrane region" description="Helical" evidence="7">
    <location>
        <begin position="297"/>
        <end position="316"/>
    </location>
</feature>
<feature type="transmembrane region" description="Helical" evidence="7">
    <location>
        <begin position="223"/>
        <end position="243"/>
    </location>
</feature>
<protein>
    <submittedName>
        <fullName evidence="9">MFS transporter</fullName>
    </submittedName>
</protein>
<dbReference type="Gene3D" id="1.20.1720.10">
    <property type="entry name" value="Multidrug resistance protein D"/>
    <property type="match status" value="1"/>
</dbReference>
<dbReference type="PANTHER" id="PTHR42718">
    <property type="entry name" value="MAJOR FACILITATOR SUPERFAMILY MULTIDRUG TRANSPORTER MFSC"/>
    <property type="match status" value="1"/>
</dbReference>